<dbReference type="AlphaFoldDB" id="A0A1J3CAP3"/>
<reference evidence="1" key="1">
    <citation type="submission" date="2016-07" db="EMBL/GenBank/DDBJ databases">
        <title>De novo transcriptome assembly of four accessions of the metal hyperaccumulator plant Noccaea caerulescens.</title>
        <authorList>
            <person name="Blande D."/>
            <person name="Halimaa P."/>
            <person name="Tervahauta A.I."/>
            <person name="Aarts M.G."/>
            <person name="Karenlampi S.O."/>
        </authorList>
    </citation>
    <scope>NUCLEOTIDE SEQUENCE</scope>
</reference>
<gene>
    <name evidence="1" type="ORF">GA_TR8198_c0_g2_i1_g.26534</name>
    <name evidence="2" type="ORF">LC_TR2523_c0_g1_i1_g.7991</name>
    <name evidence="3" type="ORF">MP_TR6631_c0_g1_i1_g.19486</name>
</gene>
<dbReference type="EMBL" id="GEVM01017370">
    <property type="protein sequence ID" value="JAU88568.1"/>
    <property type="molecule type" value="Transcribed_RNA"/>
</dbReference>
<evidence type="ECO:0000313" key="2">
    <source>
        <dbReference type="EMBL" id="JAU51700.1"/>
    </source>
</evidence>
<dbReference type="EMBL" id="GEVK01001132">
    <property type="protein sequence ID" value="JAU51700.1"/>
    <property type="molecule type" value="Transcribed_RNA"/>
</dbReference>
<name>A0A1J3CAP3_NOCCA</name>
<evidence type="ECO:0000313" key="1">
    <source>
        <dbReference type="EMBL" id="JAU03654.1"/>
    </source>
</evidence>
<protein>
    <submittedName>
        <fullName evidence="1">Uncharacterized protein</fullName>
    </submittedName>
</protein>
<proteinExistence type="predicted"/>
<evidence type="ECO:0000313" key="3">
    <source>
        <dbReference type="EMBL" id="JAU88568.1"/>
    </source>
</evidence>
<organism evidence="1">
    <name type="scientific">Noccaea caerulescens</name>
    <name type="common">Alpine penny-cress</name>
    <name type="synonym">Thlaspi caerulescens</name>
    <dbReference type="NCBI Taxonomy" id="107243"/>
    <lineage>
        <taxon>Eukaryota</taxon>
        <taxon>Viridiplantae</taxon>
        <taxon>Streptophyta</taxon>
        <taxon>Embryophyta</taxon>
        <taxon>Tracheophyta</taxon>
        <taxon>Spermatophyta</taxon>
        <taxon>Magnoliopsida</taxon>
        <taxon>eudicotyledons</taxon>
        <taxon>Gunneridae</taxon>
        <taxon>Pentapetalae</taxon>
        <taxon>rosids</taxon>
        <taxon>malvids</taxon>
        <taxon>Brassicales</taxon>
        <taxon>Brassicaceae</taxon>
        <taxon>Coluteocarpeae</taxon>
        <taxon>Noccaea</taxon>
    </lineage>
</organism>
<dbReference type="EMBL" id="GEVI01028666">
    <property type="protein sequence ID" value="JAU03654.1"/>
    <property type="molecule type" value="Transcribed_RNA"/>
</dbReference>
<sequence>MSCCPKPFHFSIKYTEACLRQSLEGMKCMCCSKQGMEQSLDKHISRFKDRFRSLLGICSTLRNLNPRNQVLDMKHMFH</sequence>
<accession>A0A1J3CAP3</accession>